<evidence type="ECO:0008006" key="2">
    <source>
        <dbReference type="Google" id="ProtNLM"/>
    </source>
</evidence>
<reference evidence="1" key="1">
    <citation type="journal article" date="2015" name="Nature">
        <title>Complex archaea that bridge the gap between prokaryotes and eukaryotes.</title>
        <authorList>
            <person name="Spang A."/>
            <person name="Saw J.H."/>
            <person name="Jorgensen S.L."/>
            <person name="Zaremba-Niedzwiedzka K."/>
            <person name="Martijn J."/>
            <person name="Lind A.E."/>
            <person name="van Eijk R."/>
            <person name="Schleper C."/>
            <person name="Guy L."/>
            <person name="Ettema T.J."/>
        </authorList>
    </citation>
    <scope>NUCLEOTIDE SEQUENCE</scope>
</reference>
<organism evidence="1">
    <name type="scientific">marine sediment metagenome</name>
    <dbReference type="NCBI Taxonomy" id="412755"/>
    <lineage>
        <taxon>unclassified sequences</taxon>
        <taxon>metagenomes</taxon>
        <taxon>ecological metagenomes</taxon>
    </lineage>
</organism>
<name>A0A0F9BH95_9ZZZZ</name>
<comment type="caution">
    <text evidence="1">The sequence shown here is derived from an EMBL/GenBank/DDBJ whole genome shotgun (WGS) entry which is preliminary data.</text>
</comment>
<evidence type="ECO:0000313" key="1">
    <source>
        <dbReference type="EMBL" id="KKK89984.1"/>
    </source>
</evidence>
<accession>A0A0F9BH95</accession>
<dbReference type="EMBL" id="LAZR01049296">
    <property type="protein sequence ID" value="KKK89984.1"/>
    <property type="molecule type" value="Genomic_DNA"/>
</dbReference>
<protein>
    <recommendedName>
        <fullName evidence="2">Glycosyl hydrolase family 98 putative carbohydrate-binding module domain-containing protein</fullName>
    </recommendedName>
</protein>
<proteinExistence type="predicted"/>
<gene>
    <name evidence="1" type="ORF">LCGC14_2727620</name>
</gene>
<sequence length="118" mass="13184">MRVLHWHIEGVLYETGVIDTDVKGNAYRLDRDYRPIDTWVRAKRVPTGDLGIQIDINDDGTSIYRTEPVIPSGSQEITSNAFSAAVLLKDSVITLDVDRVGSGYSGKDLVIELYLDEE</sequence>
<dbReference type="AlphaFoldDB" id="A0A0F9BH95"/>